<comment type="caution">
    <text evidence="2">The sequence shown here is derived from an EMBL/GenBank/DDBJ whole genome shotgun (WGS) entry which is preliminary data.</text>
</comment>
<evidence type="ECO:0000313" key="2">
    <source>
        <dbReference type="EMBL" id="PLB47296.1"/>
    </source>
</evidence>
<evidence type="ECO:0000313" key="3">
    <source>
        <dbReference type="Proteomes" id="UP000234275"/>
    </source>
</evidence>
<dbReference type="Proteomes" id="UP000234275">
    <property type="component" value="Unassembled WGS sequence"/>
</dbReference>
<name>A0A2I2G340_9EURO</name>
<evidence type="ECO:0000256" key="1">
    <source>
        <dbReference type="SAM" id="MobiDB-lite"/>
    </source>
</evidence>
<sequence length="62" mass="7291">MREAARMRMQARESADTVKDGREQRKEKEMDRIAREERDEKSSRRKEEGEPGIVKVSQRGEG</sequence>
<reference evidence="2 3" key="1">
    <citation type="submission" date="2016-12" db="EMBL/GenBank/DDBJ databases">
        <title>The genomes of Aspergillus section Nigri reveals drivers in fungal speciation.</title>
        <authorList>
            <consortium name="DOE Joint Genome Institute"/>
            <person name="Vesth T.C."/>
            <person name="Nybo J."/>
            <person name="Theobald S."/>
            <person name="Brandl J."/>
            <person name="Frisvad J.C."/>
            <person name="Nielsen K.F."/>
            <person name="Lyhne E.K."/>
            <person name="Kogle M.E."/>
            <person name="Kuo A."/>
            <person name="Riley R."/>
            <person name="Clum A."/>
            <person name="Nolan M."/>
            <person name="Lipzen A."/>
            <person name="Salamov A."/>
            <person name="Henrissat B."/>
            <person name="Wiebenga A."/>
            <person name="De Vries R.P."/>
            <person name="Grigoriev I.V."/>
            <person name="Mortensen U.H."/>
            <person name="Andersen M.R."/>
            <person name="Baker S.E."/>
        </authorList>
    </citation>
    <scope>NUCLEOTIDE SEQUENCE [LARGE SCALE GENOMIC DNA]</scope>
    <source>
        <strain evidence="2 3">IBT 23096</strain>
    </source>
</reference>
<gene>
    <name evidence="2" type="ORF">P170DRAFT_238242</name>
</gene>
<dbReference type="GeneID" id="36550636"/>
<feature type="region of interest" description="Disordered" evidence="1">
    <location>
        <begin position="1"/>
        <end position="62"/>
    </location>
</feature>
<proteinExistence type="predicted"/>
<dbReference type="RefSeq" id="XP_024702598.1">
    <property type="nucleotide sequence ID" value="XM_024842937.1"/>
</dbReference>
<dbReference type="AlphaFoldDB" id="A0A2I2G340"/>
<protein>
    <submittedName>
        <fullName evidence="2">Uncharacterized protein</fullName>
    </submittedName>
</protein>
<feature type="compositionally biased region" description="Basic and acidic residues" evidence="1">
    <location>
        <begin position="1"/>
        <end position="49"/>
    </location>
</feature>
<accession>A0A2I2G340</accession>
<keyword evidence="3" id="KW-1185">Reference proteome</keyword>
<dbReference type="EMBL" id="MSFO01000006">
    <property type="protein sequence ID" value="PLB47296.1"/>
    <property type="molecule type" value="Genomic_DNA"/>
</dbReference>
<organism evidence="2 3">
    <name type="scientific">Aspergillus steynii IBT 23096</name>
    <dbReference type="NCBI Taxonomy" id="1392250"/>
    <lineage>
        <taxon>Eukaryota</taxon>
        <taxon>Fungi</taxon>
        <taxon>Dikarya</taxon>
        <taxon>Ascomycota</taxon>
        <taxon>Pezizomycotina</taxon>
        <taxon>Eurotiomycetes</taxon>
        <taxon>Eurotiomycetidae</taxon>
        <taxon>Eurotiales</taxon>
        <taxon>Aspergillaceae</taxon>
        <taxon>Aspergillus</taxon>
        <taxon>Aspergillus subgen. Circumdati</taxon>
    </lineage>
</organism>
<dbReference type="VEuPathDB" id="FungiDB:P170DRAFT_238242"/>